<accession>A0A0A9C484</accession>
<protein>
    <submittedName>
        <fullName evidence="1">Uncharacterized protein</fullName>
    </submittedName>
</protein>
<dbReference type="EMBL" id="GBRH01229715">
    <property type="protein sequence ID" value="JAD68180.1"/>
    <property type="molecule type" value="Transcribed_RNA"/>
</dbReference>
<name>A0A0A9C484_ARUDO</name>
<reference evidence="1" key="1">
    <citation type="submission" date="2014-09" db="EMBL/GenBank/DDBJ databases">
        <authorList>
            <person name="Magalhaes I.L.F."/>
            <person name="Oliveira U."/>
            <person name="Santos F.R."/>
            <person name="Vidigal T.H.D.A."/>
            <person name="Brescovit A.D."/>
            <person name="Santos A.J."/>
        </authorList>
    </citation>
    <scope>NUCLEOTIDE SEQUENCE</scope>
    <source>
        <tissue evidence="1">Shoot tissue taken approximately 20 cm above the soil surface</tissue>
    </source>
</reference>
<organism evidence="1">
    <name type="scientific">Arundo donax</name>
    <name type="common">Giant reed</name>
    <name type="synonym">Donax arundinaceus</name>
    <dbReference type="NCBI Taxonomy" id="35708"/>
    <lineage>
        <taxon>Eukaryota</taxon>
        <taxon>Viridiplantae</taxon>
        <taxon>Streptophyta</taxon>
        <taxon>Embryophyta</taxon>
        <taxon>Tracheophyta</taxon>
        <taxon>Spermatophyta</taxon>
        <taxon>Magnoliopsida</taxon>
        <taxon>Liliopsida</taxon>
        <taxon>Poales</taxon>
        <taxon>Poaceae</taxon>
        <taxon>PACMAD clade</taxon>
        <taxon>Arundinoideae</taxon>
        <taxon>Arundineae</taxon>
        <taxon>Arundo</taxon>
    </lineage>
</organism>
<dbReference type="AlphaFoldDB" id="A0A0A9C484"/>
<proteinExistence type="predicted"/>
<sequence>MHRLIMHFILSYSIERCQGTVFFDST</sequence>
<evidence type="ECO:0000313" key="1">
    <source>
        <dbReference type="EMBL" id="JAD68180.1"/>
    </source>
</evidence>
<reference evidence="1" key="2">
    <citation type="journal article" date="2015" name="Data Brief">
        <title>Shoot transcriptome of the giant reed, Arundo donax.</title>
        <authorList>
            <person name="Barrero R.A."/>
            <person name="Guerrero F.D."/>
            <person name="Moolhuijzen P."/>
            <person name="Goolsby J.A."/>
            <person name="Tidwell J."/>
            <person name="Bellgard S.E."/>
            <person name="Bellgard M.I."/>
        </authorList>
    </citation>
    <scope>NUCLEOTIDE SEQUENCE</scope>
    <source>
        <tissue evidence="1">Shoot tissue taken approximately 20 cm above the soil surface</tissue>
    </source>
</reference>